<proteinExistence type="predicted"/>
<sequence length="52" mass="5669">ATGDRSAVFRSLIEGVIPRVVQKQPDGATKTLQVGSMLDFLWVVAPFVRSSH</sequence>
<dbReference type="HOGENOM" id="CLU_3092819_0_0_1"/>
<evidence type="ECO:0000313" key="2">
    <source>
        <dbReference type="Proteomes" id="UP000054549"/>
    </source>
</evidence>
<keyword evidence="2" id="KW-1185">Reference proteome</keyword>
<evidence type="ECO:0000313" key="1">
    <source>
        <dbReference type="EMBL" id="KIL56068.1"/>
    </source>
</evidence>
<gene>
    <name evidence="1" type="ORF">M378DRAFT_541423</name>
</gene>
<accession>A0A0C2WIX3</accession>
<reference evidence="1 2" key="1">
    <citation type="submission" date="2014-04" db="EMBL/GenBank/DDBJ databases">
        <title>Evolutionary Origins and Diversification of the Mycorrhizal Mutualists.</title>
        <authorList>
            <consortium name="DOE Joint Genome Institute"/>
            <consortium name="Mycorrhizal Genomics Consortium"/>
            <person name="Kohler A."/>
            <person name="Kuo A."/>
            <person name="Nagy L.G."/>
            <person name="Floudas D."/>
            <person name="Copeland A."/>
            <person name="Barry K.W."/>
            <person name="Cichocki N."/>
            <person name="Veneault-Fourrey C."/>
            <person name="LaButti K."/>
            <person name="Lindquist E.A."/>
            <person name="Lipzen A."/>
            <person name="Lundell T."/>
            <person name="Morin E."/>
            <person name="Murat C."/>
            <person name="Riley R."/>
            <person name="Ohm R."/>
            <person name="Sun H."/>
            <person name="Tunlid A."/>
            <person name="Henrissat B."/>
            <person name="Grigoriev I.V."/>
            <person name="Hibbett D.S."/>
            <person name="Martin F."/>
        </authorList>
    </citation>
    <scope>NUCLEOTIDE SEQUENCE [LARGE SCALE GENOMIC DNA]</scope>
    <source>
        <strain evidence="1 2">Koide BX008</strain>
    </source>
</reference>
<dbReference type="AlphaFoldDB" id="A0A0C2WIX3"/>
<dbReference type="Proteomes" id="UP000054549">
    <property type="component" value="Unassembled WGS sequence"/>
</dbReference>
<organism evidence="1 2">
    <name type="scientific">Amanita muscaria (strain Koide BX008)</name>
    <dbReference type="NCBI Taxonomy" id="946122"/>
    <lineage>
        <taxon>Eukaryota</taxon>
        <taxon>Fungi</taxon>
        <taxon>Dikarya</taxon>
        <taxon>Basidiomycota</taxon>
        <taxon>Agaricomycotina</taxon>
        <taxon>Agaricomycetes</taxon>
        <taxon>Agaricomycetidae</taxon>
        <taxon>Agaricales</taxon>
        <taxon>Pluteineae</taxon>
        <taxon>Amanitaceae</taxon>
        <taxon>Amanita</taxon>
    </lineage>
</organism>
<dbReference type="EMBL" id="KN818450">
    <property type="protein sequence ID" value="KIL56068.1"/>
    <property type="molecule type" value="Genomic_DNA"/>
</dbReference>
<feature type="non-terminal residue" evidence="1">
    <location>
        <position position="1"/>
    </location>
</feature>
<protein>
    <submittedName>
        <fullName evidence="1">Uncharacterized protein</fullName>
    </submittedName>
</protein>
<dbReference type="InParanoid" id="A0A0C2WIX3"/>
<name>A0A0C2WIX3_AMAMK</name>